<feature type="region of interest" description="Disordered" evidence="1">
    <location>
        <begin position="1"/>
        <end position="42"/>
    </location>
</feature>
<proteinExistence type="predicted"/>
<comment type="caution">
    <text evidence="2">The sequence shown here is derived from an EMBL/GenBank/DDBJ whole genome shotgun (WGS) entry which is preliminary data.</text>
</comment>
<evidence type="ECO:0000313" key="2">
    <source>
        <dbReference type="EMBL" id="CAL0301358.1"/>
    </source>
</evidence>
<sequence>MSTQKRQKQYFEQRKRQEQNMHVVGSDNFSDRPEISAQNPKEHRSLDILNLLNLSTSAKKCTSSSLKG</sequence>
<dbReference type="Proteomes" id="UP001497480">
    <property type="component" value="Unassembled WGS sequence"/>
</dbReference>
<dbReference type="EMBL" id="CAXHTB010000002">
    <property type="protein sequence ID" value="CAL0301358.1"/>
    <property type="molecule type" value="Genomic_DNA"/>
</dbReference>
<keyword evidence="3" id="KW-1185">Reference proteome</keyword>
<dbReference type="AlphaFoldDB" id="A0AAV1VX40"/>
<evidence type="ECO:0000256" key="1">
    <source>
        <dbReference type="SAM" id="MobiDB-lite"/>
    </source>
</evidence>
<feature type="compositionally biased region" description="Basic and acidic residues" evidence="1">
    <location>
        <begin position="29"/>
        <end position="42"/>
    </location>
</feature>
<organism evidence="2 3">
    <name type="scientific">Lupinus luteus</name>
    <name type="common">European yellow lupine</name>
    <dbReference type="NCBI Taxonomy" id="3873"/>
    <lineage>
        <taxon>Eukaryota</taxon>
        <taxon>Viridiplantae</taxon>
        <taxon>Streptophyta</taxon>
        <taxon>Embryophyta</taxon>
        <taxon>Tracheophyta</taxon>
        <taxon>Spermatophyta</taxon>
        <taxon>Magnoliopsida</taxon>
        <taxon>eudicotyledons</taxon>
        <taxon>Gunneridae</taxon>
        <taxon>Pentapetalae</taxon>
        <taxon>rosids</taxon>
        <taxon>fabids</taxon>
        <taxon>Fabales</taxon>
        <taxon>Fabaceae</taxon>
        <taxon>Papilionoideae</taxon>
        <taxon>50 kb inversion clade</taxon>
        <taxon>genistoids sensu lato</taxon>
        <taxon>core genistoids</taxon>
        <taxon>Genisteae</taxon>
        <taxon>Lupinus</taxon>
    </lineage>
</organism>
<evidence type="ECO:0000313" key="3">
    <source>
        <dbReference type="Proteomes" id="UP001497480"/>
    </source>
</evidence>
<dbReference type="PANTHER" id="PTHR37722">
    <property type="entry name" value="OS01G0167700 PROTEIN"/>
    <property type="match status" value="1"/>
</dbReference>
<accession>A0AAV1VX40</accession>
<reference evidence="2 3" key="1">
    <citation type="submission" date="2024-03" db="EMBL/GenBank/DDBJ databases">
        <authorList>
            <person name="Martinez-Hernandez J."/>
        </authorList>
    </citation>
    <scope>NUCLEOTIDE SEQUENCE [LARGE SCALE GENOMIC DNA]</scope>
</reference>
<name>A0AAV1VX40_LUPLU</name>
<feature type="compositionally biased region" description="Basic and acidic residues" evidence="1">
    <location>
        <begin position="9"/>
        <end position="19"/>
    </location>
</feature>
<protein>
    <submittedName>
        <fullName evidence="2">Uncharacterized protein</fullName>
    </submittedName>
</protein>
<dbReference type="PANTHER" id="PTHR37722:SF2">
    <property type="entry name" value="OS01G0167700 PROTEIN"/>
    <property type="match status" value="1"/>
</dbReference>
<gene>
    <name evidence="2" type="ORF">LLUT_LOCUS2418</name>
</gene>